<name>A0AAW1FQK0_ZOAVI</name>
<protein>
    <submittedName>
        <fullName evidence="2">Uncharacterized protein</fullName>
    </submittedName>
</protein>
<reference evidence="2 3" key="1">
    <citation type="journal article" date="2024" name="Genome Biol. Evol.">
        <title>Chromosome-level genome assembly of the viviparous eelpout Zoarces viviparus.</title>
        <authorList>
            <person name="Fuhrmann N."/>
            <person name="Brasseur M.V."/>
            <person name="Bakowski C.E."/>
            <person name="Podsiadlowski L."/>
            <person name="Prost S."/>
            <person name="Krehenwinkel H."/>
            <person name="Mayer C."/>
        </authorList>
    </citation>
    <scope>NUCLEOTIDE SEQUENCE [LARGE SCALE GENOMIC DNA]</scope>
    <source>
        <strain evidence="2">NO-MEL_2022_Ind0_liver</strain>
    </source>
</reference>
<evidence type="ECO:0000313" key="3">
    <source>
        <dbReference type="Proteomes" id="UP001488805"/>
    </source>
</evidence>
<organism evidence="2 3">
    <name type="scientific">Zoarces viviparus</name>
    <name type="common">Viviparous eelpout</name>
    <name type="synonym">Blennius viviparus</name>
    <dbReference type="NCBI Taxonomy" id="48416"/>
    <lineage>
        <taxon>Eukaryota</taxon>
        <taxon>Metazoa</taxon>
        <taxon>Chordata</taxon>
        <taxon>Craniata</taxon>
        <taxon>Vertebrata</taxon>
        <taxon>Euteleostomi</taxon>
        <taxon>Actinopterygii</taxon>
        <taxon>Neopterygii</taxon>
        <taxon>Teleostei</taxon>
        <taxon>Neoteleostei</taxon>
        <taxon>Acanthomorphata</taxon>
        <taxon>Eupercaria</taxon>
        <taxon>Perciformes</taxon>
        <taxon>Cottioidei</taxon>
        <taxon>Zoarcales</taxon>
        <taxon>Zoarcidae</taxon>
        <taxon>Zoarcinae</taxon>
        <taxon>Zoarces</taxon>
    </lineage>
</organism>
<evidence type="ECO:0000256" key="1">
    <source>
        <dbReference type="SAM" id="MobiDB-lite"/>
    </source>
</evidence>
<dbReference type="AlphaFoldDB" id="A0AAW1FQK0"/>
<comment type="caution">
    <text evidence="2">The sequence shown here is derived from an EMBL/GenBank/DDBJ whole genome shotgun (WGS) entry which is preliminary data.</text>
</comment>
<proteinExistence type="predicted"/>
<evidence type="ECO:0000313" key="2">
    <source>
        <dbReference type="EMBL" id="KAK9537089.1"/>
    </source>
</evidence>
<dbReference type="EMBL" id="JBCEZU010000045">
    <property type="protein sequence ID" value="KAK9537089.1"/>
    <property type="molecule type" value="Genomic_DNA"/>
</dbReference>
<keyword evidence="3" id="KW-1185">Reference proteome</keyword>
<dbReference type="Proteomes" id="UP001488805">
    <property type="component" value="Unassembled WGS sequence"/>
</dbReference>
<feature type="compositionally biased region" description="Low complexity" evidence="1">
    <location>
        <begin position="19"/>
        <end position="30"/>
    </location>
</feature>
<sequence>MEVRESVNGAQRPCAGALSGSSSNPSDSSSQGADKCNFRVGVEEEVRVLTGQENSGNGAVKSYAPSTITRWFSQLRPRELWVFFTSAA</sequence>
<feature type="region of interest" description="Disordered" evidence="1">
    <location>
        <begin position="1"/>
        <end position="36"/>
    </location>
</feature>
<gene>
    <name evidence="2" type="ORF">VZT92_006825</name>
</gene>
<accession>A0AAW1FQK0</accession>